<evidence type="ECO:0000256" key="4">
    <source>
        <dbReference type="ARBA" id="ARBA00022842"/>
    </source>
</evidence>
<keyword evidence="14" id="KW-1185">Reference proteome</keyword>
<feature type="binding site" evidence="9">
    <location>
        <begin position="42"/>
        <end position="46"/>
    </location>
    <ligand>
        <name>4-amino-2-methyl-5-(diphosphooxymethyl)pyrimidine</name>
        <dbReference type="ChEBI" id="CHEBI:57841"/>
    </ligand>
</feature>
<evidence type="ECO:0000256" key="6">
    <source>
        <dbReference type="ARBA" id="ARBA00047334"/>
    </source>
</evidence>
<evidence type="ECO:0000256" key="5">
    <source>
        <dbReference type="ARBA" id="ARBA00022977"/>
    </source>
</evidence>
<feature type="binding site" evidence="9">
    <location>
        <position position="113"/>
    </location>
    <ligand>
        <name>4-amino-2-methyl-5-(diphosphooxymethyl)pyrimidine</name>
        <dbReference type="ChEBI" id="CHEBI:57841"/>
    </ligand>
</feature>
<dbReference type="PANTHER" id="PTHR20857">
    <property type="entry name" value="THIAMINE-PHOSPHATE PYROPHOSPHORYLASE"/>
    <property type="match status" value="1"/>
</dbReference>
<comment type="function">
    <text evidence="9">Condenses 4-methyl-5-(beta-hydroxyethyl)thiazole monophosphate (THZ-P) and 2-methyl-4-amino-5-hydroxymethyl pyrimidine pyrophosphate (HMP-PP) to form thiamine monophosphate (TMP).</text>
</comment>
<comment type="caution">
    <text evidence="13">The sequence shown here is derived from an EMBL/GenBank/DDBJ whole genome shotgun (WGS) entry which is preliminary data.</text>
</comment>
<feature type="binding site" evidence="9">
    <location>
        <begin position="140"/>
        <end position="142"/>
    </location>
    <ligand>
        <name>2-[(2R,5Z)-2-carboxy-4-methylthiazol-5(2H)-ylidene]ethyl phosphate</name>
        <dbReference type="ChEBI" id="CHEBI:62899"/>
    </ligand>
</feature>
<name>A0ABW1AUF8_9RHOO</name>
<keyword evidence="5 9" id="KW-0784">Thiamine biosynthesis</keyword>
<evidence type="ECO:0000256" key="1">
    <source>
        <dbReference type="ARBA" id="ARBA00005165"/>
    </source>
</evidence>
<dbReference type="NCBIfam" id="TIGR00693">
    <property type="entry name" value="thiE"/>
    <property type="match status" value="1"/>
</dbReference>
<sequence length="214" mass="22053">MPERCPPERLRGLYAVTPDEAGTAHLLALAGRVLQGRPALLQYRNKPAGPALRREQAQALLALCRAAGVPLLINDDLPLALAIGADGVHLGRDDGDPAAARAALGAGRILGVTCYGEFDRARRGAQAGADYVAFGAMFASPSKPQAPRAPFELLTRARRELQLPVAAIGGITLDAAAPVIAAGADLLAVISDVFAAADPAARAAAYRPLFGLPA</sequence>
<dbReference type="Gene3D" id="3.20.20.70">
    <property type="entry name" value="Aldolase class I"/>
    <property type="match status" value="1"/>
</dbReference>
<evidence type="ECO:0000313" key="13">
    <source>
        <dbReference type="EMBL" id="MFC5770930.1"/>
    </source>
</evidence>
<dbReference type="HAMAP" id="MF_00097">
    <property type="entry name" value="TMP_synthase"/>
    <property type="match status" value="1"/>
</dbReference>
<reference evidence="14" key="1">
    <citation type="journal article" date="2019" name="Int. J. Syst. Evol. Microbiol.">
        <title>The Global Catalogue of Microorganisms (GCM) 10K type strain sequencing project: providing services to taxonomists for standard genome sequencing and annotation.</title>
        <authorList>
            <consortium name="The Broad Institute Genomics Platform"/>
            <consortium name="The Broad Institute Genome Sequencing Center for Infectious Disease"/>
            <person name="Wu L."/>
            <person name="Ma J."/>
        </authorList>
    </citation>
    <scope>NUCLEOTIDE SEQUENCE [LARGE SCALE GENOMIC DNA]</scope>
    <source>
        <strain evidence="14">SHR3</strain>
    </source>
</reference>
<evidence type="ECO:0000256" key="8">
    <source>
        <dbReference type="ARBA" id="ARBA00047883"/>
    </source>
</evidence>
<comment type="similarity">
    <text evidence="9 10">Belongs to the thiamine-phosphate synthase family.</text>
</comment>
<accession>A0ABW1AUF8</accession>
<dbReference type="EMBL" id="JBHSOG010000061">
    <property type="protein sequence ID" value="MFC5770930.1"/>
    <property type="molecule type" value="Genomic_DNA"/>
</dbReference>
<dbReference type="InterPro" id="IPR034291">
    <property type="entry name" value="TMP_synthase"/>
</dbReference>
<dbReference type="EC" id="2.5.1.3" evidence="9"/>
<organism evidence="13 14">
    <name type="scientific">Thauera sinica</name>
    <dbReference type="NCBI Taxonomy" id="2665146"/>
    <lineage>
        <taxon>Bacteria</taxon>
        <taxon>Pseudomonadati</taxon>
        <taxon>Pseudomonadota</taxon>
        <taxon>Betaproteobacteria</taxon>
        <taxon>Rhodocyclales</taxon>
        <taxon>Zoogloeaceae</taxon>
        <taxon>Thauera</taxon>
    </lineage>
</organism>
<dbReference type="SUPFAM" id="SSF51391">
    <property type="entry name" value="Thiamin phosphate synthase"/>
    <property type="match status" value="1"/>
</dbReference>
<feature type="binding site" evidence="9">
    <location>
        <position position="143"/>
    </location>
    <ligand>
        <name>4-amino-2-methyl-5-(diphosphooxymethyl)pyrimidine</name>
        <dbReference type="ChEBI" id="CHEBI:57841"/>
    </ligand>
</feature>
<evidence type="ECO:0000256" key="2">
    <source>
        <dbReference type="ARBA" id="ARBA00022679"/>
    </source>
</evidence>
<comment type="cofactor">
    <cofactor evidence="9">
        <name>Mg(2+)</name>
        <dbReference type="ChEBI" id="CHEBI:18420"/>
    </cofactor>
    <text evidence="9">Binds 1 Mg(2+) ion per subunit.</text>
</comment>
<dbReference type="Pfam" id="PF02581">
    <property type="entry name" value="TMP-TENI"/>
    <property type="match status" value="1"/>
</dbReference>
<dbReference type="InterPro" id="IPR013785">
    <property type="entry name" value="Aldolase_TIM"/>
</dbReference>
<feature type="domain" description="Thiamine phosphate synthase/TenI" evidence="12">
    <location>
        <begin position="13"/>
        <end position="193"/>
    </location>
</feature>
<evidence type="ECO:0000256" key="11">
    <source>
        <dbReference type="RuleBase" id="RU004253"/>
    </source>
</evidence>
<evidence type="ECO:0000313" key="14">
    <source>
        <dbReference type="Proteomes" id="UP001595974"/>
    </source>
</evidence>
<dbReference type="InterPro" id="IPR036206">
    <property type="entry name" value="ThiamineP_synth_sf"/>
</dbReference>
<dbReference type="GO" id="GO:0004789">
    <property type="term" value="F:thiamine-phosphate diphosphorylase activity"/>
    <property type="evidence" value="ECO:0007669"/>
    <property type="project" value="UniProtKB-EC"/>
</dbReference>
<dbReference type="RefSeq" id="WP_096451952.1">
    <property type="nucleotide sequence ID" value="NZ_JBHSOG010000061.1"/>
</dbReference>
<feature type="binding site" evidence="9">
    <location>
        <position position="94"/>
    </location>
    <ligand>
        <name>Mg(2+)</name>
        <dbReference type="ChEBI" id="CHEBI:18420"/>
    </ligand>
</feature>
<proteinExistence type="inferred from homology"/>
<gene>
    <name evidence="9 13" type="primary">thiE</name>
    <name evidence="13" type="ORF">ACFPTN_16240</name>
</gene>
<keyword evidence="2 9" id="KW-0808">Transferase</keyword>
<feature type="binding site" evidence="9">
    <location>
        <position position="170"/>
    </location>
    <ligand>
        <name>2-[(2R,5Z)-2-carboxy-4-methylthiazol-5(2H)-ylidene]ethyl phosphate</name>
        <dbReference type="ChEBI" id="CHEBI:62899"/>
    </ligand>
</feature>
<feature type="binding site" evidence="9">
    <location>
        <begin position="190"/>
        <end position="191"/>
    </location>
    <ligand>
        <name>2-[(2R,5Z)-2-carboxy-4-methylthiazol-5(2H)-ylidene]ethyl phosphate</name>
        <dbReference type="ChEBI" id="CHEBI:62899"/>
    </ligand>
</feature>
<comment type="catalytic activity">
    <reaction evidence="6 9 10">
        <text>4-methyl-5-(2-phosphooxyethyl)-thiazole + 4-amino-2-methyl-5-(diphosphooxymethyl)pyrimidine + H(+) = thiamine phosphate + diphosphate</text>
        <dbReference type="Rhea" id="RHEA:22328"/>
        <dbReference type="ChEBI" id="CHEBI:15378"/>
        <dbReference type="ChEBI" id="CHEBI:33019"/>
        <dbReference type="ChEBI" id="CHEBI:37575"/>
        <dbReference type="ChEBI" id="CHEBI:57841"/>
        <dbReference type="ChEBI" id="CHEBI:58296"/>
        <dbReference type="EC" id="2.5.1.3"/>
    </reaction>
</comment>
<feature type="binding site" evidence="9">
    <location>
        <position position="74"/>
    </location>
    <ligand>
        <name>4-amino-2-methyl-5-(diphosphooxymethyl)pyrimidine</name>
        <dbReference type="ChEBI" id="CHEBI:57841"/>
    </ligand>
</feature>
<keyword evidence="4 9" id="KW-0460">Magnesium</keyword>
<comment type="catalytic activity">
    <reaction evidence="8 9 10">
        <text>2-[(2R,5Z)-2-carboxy-4-methylthiazol-5(2H)-ylidene]ethyl phosphate + 4-amino-2-methyl-5-(diphosphooxymethyl)pyrimidine + 2 H(+) = thiamine phosphate + CO2 + diphosphate</text>
        <dbReference type="Rhea" id="RHEA:47844"/>
        <dbReference type="ChEBI" id="CHEBI:15378"/>
        <dbReference type="ChEBI" id="CHEBI:16526"/>
        <dbReference type="ChEBI" id="CHEBI:33019"/>
        <dbReference type="ChEBI" id="CHEBI:37575"/>
        <dbReference type="ChEBI" id="CHEBI:57841"/>
        <dbReference type="ChEBI" id="CHEBI:62899"/>
        <dbReference type="EC" id="2.5.1.3"/>
    </reaction>
</comment>
<keyword evidence="3 9" id="KW-0479">Metal-binding</keyword>
<evidence type="ECO:0000256" key="10">
    <source>
        <dbReference type="RuleBase" id="RU003826"/>
    </source>
</evidence>
<comment type="pathway">
    <text evidence="1 9 11">Cofactor biosynthesis; thiamine diphosphate biosynthesis; thiamine phosphate from 4-amino-2-methyl-5-diphosphomethylpyrimidine and 4-methyl-5-(2-phosphoethyl)-thiazole: step 1/1.</text>
</comment>
<comment type="catalytic activity">
    <reaction evidence="7 9 10">
        <text>2-(2-carboxy-4-methylthiazol-5-yl)ethyl phosphate + 4-amino-2-methyl-5-(diphosphooxymethyl)pyrimidine + 2 H(+) = thiamine phosphate + CO2 + diphosphate</text>
        <dbReference type="Rhea" id="RHEA:47848"/>
        <dbReference type="ChEBI" id="CHEBI:15378"/>
        <dbReference type="ChEBI" id="CHEBI:16526"/>
        <dbReference type="ChEBI" id="CHEBI:33019"/>
        <dbReference type="ChEBI" id="CHEBI:37575"/>
        <dbReference type="ChEBI" id="CHEBI:57841"/>
        <dbReference type="ChEBI" id="CHEBI:62890"/>
        <dbReference type="EC" id="2.5.1.3"/>
    </reaction>
</comment>
<evidence type="ECO:0000259" key="12">
    <source>
        <dbReference type="Pfam" id="PF02581"/>
    </source>
</evidence>
<dbReference type="PANTHER" id="PTHR20857:SF15">
    <property type="entry name" value="THIAMINE-PHOSPHATE SYNTHASE"/>
    <property type="match status" value="1"/>
</dbReference>
<evidence type="ECO:0000256" key="3">
    <source>
        <dbReference type="ARBA" id="ARBA00022723"/>
    </source>
</evidence>
<evidence type="ECO:0000256" key="9">
    <source>
        <dbReference type="HAMAP-Rule" id="MF_00097"/>
    </source>
</evidence>
<feature type="binding site" evidence="9">
    <location>
        <position position="75"/>
    </location>
    <ligand>
        <name>Mg(2+)</name>
        <dbReference type="ChEBI" id="CHEBI:18420"/>
    </ligand>
</feature>
<dbReference type="CDD" id="cd00564">
    <property type="entry name" value="TMP_TenI"/>
    <property type="match status" value="1"/>
</dbReference>
<protein>
    <recommendedName>
        <fullName evidence="9">Thiamine-phosphate synthase</fullName>
        <shortName evidence="9">TP synthase</shortName>
        <shortName evidence="9">TPS</shortName>
        <ecNumber evidence="9">2.5.1.3</ecNumber>
    </recommendedName>
    <alternativeName>
        <fullName evidence="9">Thiamine-phosphate pyrophosphorylase</fullName>
        <shortName evidence="9">TMP pyrophosphorylase</shortName>
        <shortName evidence="9">TMP-PPase</shortName>
    </alternativeName>
</protein>
<dbReference type="Proteomes" id="UP001595974">
    <property type="component" value="Unassembled WGS sequence"/>
</dbReference>
<evidence type="ECO:0000256" key="7">
    <source>
        <dbReference type="ARBA" id="ARBA00047851"/>
    </source>
</evidence>
<dbReference type="InterPro" id="IPR022998">
    <property type="entry name" value="ThiamineP_synth_TenI"/>
</dbReference>